<name>A0AC34FTK8_9BILA</name>
<protein>
    <submittedName>
        <fullName evidence="2">Uncharacterized protein</fullName>
    </submittedName>
</protein>
<sequence>MKPSLITNFFRKRNKDTPSPASGLPSNKESRTGPSPPFETPIPSTPATTSPTTTTPQADTVRQSNFALSAQPIETPVTTGRNVFSLSAYPQSSDSNGLKAPLSQYDIGLAVGSKITDEQIIEFIDNLWIPGPNYKFPLVQIQ</sequence>
<evidence type="ECO:0000313" key="2">
    <source>
        <dbReference type="WBParaSite" id="ES5_v2.g20694.t1"/>
    </source>
</evidence>
<organism evidence="1 2">
    <name type="scientific">Panagrolaimus sp. ES5</name>
    <dbReference type="NCBI Taxonomy" id="591445"/>
    <lineage>
        <taxon>Eukaryota</taxon>
        <taxon>Metazoa</taxon>
        <taxon>Ecdysozoa</taxon>
        <taxon>Nematoda</taxon>
        <taxon>Chromadorea</taxon>
        <taxon>Rhabditida</taxon>
        <taxon>Tylenchina</taxon>
        <taxon>Panagrolaimomorpha</taxon>
        <taxon>Panagrolaimoidea</taxon>
        <taxon>Panagrolaimidae</taxon>
        <taxon>Panagrolaimus</taxon>
    </lineage>
</organism>
<dbReference type="WBParaSite" id="ES5_v2.g20694.t1">
    <property type="protein sequence ID" value="ES5_v2.g20694.t1"/>
    <property type="gene ID" value="ES5_v2.g20694"/>
</dbReference>
<accession>A0AC34FTK8</accession>
<evidence type="ECO:0000313" key="1">
    <source>
        <dbReference type="Proteomes" id="UP000887579"/>
    </source>
</evidence>
<dbReference type="Proteomes" id="UP000887579">
    <property type="component" value="Unplaced"/>
</dbReference>
<proteinExistence type="predicted"/>
<reference evidence="2" key="1">
    <citation type="submission" date="2022-11" db="UniProtKB">
        <authorList>
            <consortium name="WormBaseParasite"/>
        </authorList>
    </citation>
    <scope>IDENTIFICATION</scope>
</reference>